<evidence type="ECO:0000313" key="8">
    <source>
        <dbReference type="EMBL" id="NIY64120.1"/>
    </source>
</evidence>
<dbReference type="InterPro" id="IPR020846">
    <property type="entry name" value="MFS_dom"/>
</dbReference>
<evidence type="ECO:0000313" key="9">
    <source>
        <dbReference type="Proteomes" id="UP000536624"/>
    </source>
</evidence>
<keyword evidence="5 6" id="KW-0472">Membrane</keyword>
<dbReference type="InterPro" id="IPR011701">
    <property type="entry name" value="MFS"/>
</dbReference>
<dbReference type="EMBL" id="JAALLH010000001">
    <property type="protein sequence ID" value="NIY64120.1"/>
    <property type="molecule type" value="Genomic_DNA"/>
</dbReference>
<feature type="transmembrane region" description="Helical" evidence="6">
    <location>
        <begin position="93"/>
        <end position="112"/>
    </location>
</feature>
<name>A0A7X5X1I1_STRMQ</name>
<organism evidence="8 9">
    <name type="scientific">Streptomyces malaysiensis</name>
    <dbReference type="NCBI Taxonomy" id="92644"/>
    <lineage>
        <taxon>Bacteria</taxon>
        <taxon>Bacillati</taxon>
        <taxon>Actinomycetota</taxon>
        <taxon>Actinomycetes</taxon>
        <taxon>Kitasatosporales</taxon>
        <taxon>Streptomycetaceae</taxon>
        <taxon>Streptomyces</taxon>
        <taxon>Streptomyces violaceusniger group</taxon>
    </lineage>
</organism>
<dbReference type="RefSeq" id="WP_167500745.1">
    <property type="nucleotide sequence ID" value="NZ_JAALLH010000001.1"/>
</dbReference>
<dbReference type="Gene3D" id="1.20.1250.20">
    <property type="entry name" value="MFS general substrate transporter like domains"/>
    <property type="match status" value="2"/>
</dbReference>
<evidence type="ECO:0000256" key="4">
    <source>
        <dbReference type="ARBA" id="ARBA00022989"/>
    </source>
</evidence>
<dbReference type="AlphaFoldDB" id="A0A7X5X1I1"/>
<keyword evidence="3 6" id="KW-0812">Transmembrane</keyword>
<dbReference type="InterPro" id="IPR036259">
    <property type="entry name" value="MFS_trans_sf"/>
</dbReference>
<feature type="transmembrane region" description="Helical" evidence="6">
    <location>
        <begin position="55"/>
        <end position="72"/>
    </location>
</feature>
<dbReference type="Pfam" id="PF07690">
    <property type="entry name" value="MFS_1"/>
    <property type="match status" value="1"/>
</dbReference>
<feature type="transmembrane region" description="Helical" evidence="6">
    <location>
        <begin position="313"/>
        <end position="333"/>
    </location>
</feature>
<feature type="transmembrane region" description="Helical" evidence="6">
    <location>
        <begin position="402"/>
        <end position="421"/>
    </location>
</feature>
<dbReference type="Proteomes" id="UP000536624">
    <property type="component" value="Unassembled WGS sequence"/>
</dbReference>
<gene>
    <name evidence="8" type="ORF">SMALB_2074</name>
</gene>
<feature type="domain" description="Major facilitator superfamily (MFS) profile" evidence="7">
    <location>
        <begin position="22"/>
        <end position="428"/>
    </location>
</feature>
<feature type="transmembrane region" description="Helical" evidence="6">
    <location>
        <begin position="246"/>
        <end position="268"/>
    </location>
</feature>
<evidence type="ECO:0000259" key="7">
    <source>
        <dbReference type="PROSITE" id="PS50850"/>
    </source>
</evidence>
<dbReference type="PROSITE" id="PS50850">
    <property type="entry name" value="MFS"/>
    <property type="match status" value="1"/>
</dbReference>
<feature type="transmembrane region" description="Helical" evidence="6">
    <location>
        <begin position="150"/>
        <end position="169"/>
    </location>
</feature>
<feature type="transmembrane region" description="Helical" evidence="6">
    <location>
        <begin position="339"/>
        <end position="358"/>
    </location>
</feature>
<dbReference type="FunFam" id="1.20.1250.20:FF:000018">
    <property type="entry name" value="MFS transporter permease"/>
    <property type="match status" value="1"/>
</dbReference>
<evidence type="ECO:0000256" key="3">
    <source>
        <dbReference type="ARBA" id="ARBA00022692"/>
    </source>
</evidence>
<dbReference type="GO" id="GO:0005886">
    <property type="term" value="C:plasma membrane"/>
    <property type="evidence" value="ECO:0007669"/>
    <property type="project" value="UniProtKB-SubCell"/>
</dbReference>
<evidence type="ECO:0000256" key="1">
    <source>
        <dbReference type="ARBA" id="ARBA00004651"/>
    </source>
</evidence>
<feature type="transmembrane region" description="Helical" evidence="6">
    <location>
        <begin position="18"/>
        <end position="35"/>
    </location>
</feature>
<feature type="transmembrane region" description="Helical" evidence="6">
    <location>
        <begin position="370"/>
        <end position="390"/>
    </location>
</feature>
<comment type="subcellular location">
    <subcellularLocation>
        <location evidence="1">Cell membrane</location>
        <topology evidence="1">Multi-pass membrane protein</topology>
    </subcellularLocation>
</comment>
<feature type="transmembrane region" description="Helical" evidence="6">
    <location>
        <begin position="280"/>
        <end position="301"/>
    </location>
</feature>
<evidence type="ECO:0000256" key="6">
    <source>
        <dbReference type="SAM" id="Phobius"/>
    </source>
</evidence>
<keyword evidence="4 6" id="KW-1133">Transmembrane helix</keyword>
<proteinExistence type="predicted"/>
<protein>
    <submittedName>
        <fullName evidence="8">MFS transporter</fullName>
    </submittedName>
</protein>
<feature type="transmembrane region" description="Helical" evidence="6">
    <location>
        <begin position="181"/>
        <end position="203"/>
    </location>
</feature>
<dbReference type="GO" id="GO:0022857">
    <property type="term" value="F:transmembrane transporter activity"/>
    <property type="evidence" value="ECO:0007669"/>
    <property type="project" value="InterPro"/>
</dbReference>
<reference evidence="8 9" key="1">
    <citation type="submission" date="2020-02" db="EMBL/GenBank/DDBJ databases">
        <title>Streptomyces malaysiensis DSM14702 (JHCC583434, PFL_A843) Genome sequencing and assembly.</title>
        <authorList>
            <person name="Samborskyy M."/>
        </authorList>
    </citation>
    <scope>NUCLEOTIDE SEQUENCE [LARGE SCALE GENOMIC DNA]</scope>
    <source>
        <strain evidence="8 9">DSM 14702</strain>
    </source>
</reference>
<feature type="transmembrane region" description="Helical" evidence="6">
    <location>
        <begin position="118"/>
        <end position="138"/>
    </location>
</feature>
<comment type="caution">
    <text evidence="8">The sequence shown here is derived from an EMBL/GenBank/DDBJ whole genome shotgun (WGS) entry which is preliminary data.</text>
</comment>
<dbReference type="SUPFAM" id="SSF103473">
    <property type="entry name" value="MFS general substrate transporter"/>
    <property type="match status" value="1"/>
</dbReference>
<sequence>MTTDHVPSDVLASANRKATRRLLPLLMALLFVNYLDRVNVGFAAPFMNADIGMTATAYGLGVALFFTGYVLLEVPSNYMLYRVGARKWLARIAFTWGLAAAAHALVTGFGSFAVMRVLLGIAEAGLLPGILFYISLWFSGPQRIAVLGAYYVAVPLATALGGPSSNWLIHHGTNTFGLEGWRFMFAVEGLAAVVLGIVVFVALPSTPAEAKWLTSAERQALEEAGRRDARQSAENRSFLAALRSPVTIRLAGVFLLLTFPMFAISFFLPLVTAALPGSNAHAVDLVTFVPFTLGAIASWEWSRRSRTHGLRAWRFSTPAVLAGLAVLVCSYAGDSFPLLMLGISIAAIGIYAAIPIFWSVVSDSLSGPAAAAGLALINTVGSLGGFAAGYFTGWLRDLSGGYQAPFTVTALCLVLSGLLALRSAPGRWSQEARASTLERPHA</sequence>
<dbReference type="PANTHER" id="PTHR43791:SF36">
    <property type="entry name" value="TRANSPORTER, PUTATIVE (AFU_ORTHOLOGUE AFUA_6G08340)-RELATED"/>
    <property type="match status" value="1"/>
</dbReference>
<keyword evidence="2" id="KW-0813">Transport</keyword>
<dbReference type="PANTHER" id="PTHR43791">
    <property type="entry name" value="PERMEASE-RELATED"/>
    <property type="match status" value="1"/>
</dbReference>
<evidence type="ECO:0000256" key="2">
    <source>
        <dbReference type="ARBA" id="ARBA00022448"/>
    </source>
</evidence>
<evidence type="ECO:0000256" key="5">
    <source>
        <dbReference type="ARBA" id="ARBA00023136"/>
    </source>
</evidence>
<dbReference type="CDD" id="cd17319">
    <property type="entry name" value="MFS_ExuT_GudP_like"/>
    <property type="match status" value="1"/>
</dbReference>
<accession>A0A7X5X1I1</accession>